<feature type="region of interest" description="Disordered" evidence="1">
    <location>
        <begin position="290"/>
        <end position="315"/>
    </location>
</feature>
<evidence type="ECO:0000313" key="2">
    <source>
        <dbReference type="EMBL" id="ANI18842.1"/>
    </source>
</evidence>
<evidence type="ECO:0000313" key="3">
    <source>
        <dbReference type="Proteomes" id="UP000077748"/>
    </source>
</evidence>
<dbReference type="GeneID" id="93444888"/>
<sequence>MNNTLTLARDRANDFARLHLQECAVELLRWKKTSLLPTDGRVRELAKLCSEIAGPAASLSLAEATVYDLALQALSTPDFPTNAPPISSLDLQSKESVTSPLLPKSDLRQIELESLDDPGRVLFLNFDMPGLSVRYAGQGEVKVSMLAGNALLPISKQDFWTNVSHHSLAAALIVLKLHRPQSSNVQLKDILTILSDLEKMLALVNSAPQMHADVARWTDWLHSYLWYWKGEEQGEWATRRYKALHQGLVTKLTEVLDSIAQEPNVCRYAIDTDGDGAVVSQSQVEVQASPSVVSRENIDRAPADQSQRPRLESVEEGPIQRALEIINWISCRSDIAPKDMTRLERSSEELTALLATISQAEAQPT</sequence>
<evidence type="ECO:0000256" key="1">
    <source>
        <dbReference type="SAM" id="MobiDB-lite"/>
    </source>
</evidence>
<dbReference type="AlphaFoldDB" id="A0A1A9KMU1"/>
<dbReference type="RefSeq" id="WP_019438416.1">
    <property type="nucleotide sequence ID" value="NZ_CP015879.1"/>
</dbReference>
<feature type="compositionally biased region" description="Basic and acidic residues" evidence="1">
    <location>
        <begin position="296"/>
        <end position="313"/>
    </location>
</feature>
<organism evidence="2 3">
    <name type="scientific">Pseudomonas citronellolis</name>
    <dbReference type="NCBI Taxonomy" id="53408"/>
    <lineage>
        <taxon>Bacteria</taxon>
        <taxon>Pseudomonadati</taxon>
        <taxon>Pseudomonadota</taxon>
        <taxon>Gammaproteobacteria</taxon>
        <taxon>Pseudomonadales</taxon>
        <taxon>Pseudomonadaceae</taxon>
        <taxon>Pseudomonas</taxon>
    </lineage>
</organism>
<proteinExistence type="predicted"/>
<gene>
    <name evidence="2" type="ORF">A9C11_32835</name>
</gene>
<dbReference type="Proteomes" id="UP000077748">
    <property type="component" value="Plasmid pRBL16"/>
</dbReference>
<protein>
    <submittedName>
        <fullName evidence="2">Uncharacterized protein</fullName>
    </submittedName>
</protein>
<keyword evidence="2" id="KW-0614">Plasmid</keyword>
<name>A0A1A9KMU1_9PSED</name>
<dbReference type="EMBL" id="CP015879">
    <property type="protein sequence ID" value="ANI18842.1"/>
    <property type="molecule type" value="Genomic_DNA"/>
</dbReference>
<geneLocation type="plasmid" evidence="3">
    <name>prbl16</name>
</geneLocation>
<accession>A0A1A9KMU1</accession>
<reference evidence="2 3" key="1">
    <citation type="submission" date="2016-05" db="EMBL/GenBank/DDBJ databases">
        <title>Genome Sequence of Pseudomonas citronellolis Strain SJTE-3, an Estrogens and Persistent Organic Pollutants degradation strain.</title>
        <authorList>
            <person name="Liang R."/>
        </authorList>
    </citation>
    <scope>NUCLEOTIDE SEQUENCE [LARGE SCALE GENOMIC DNA]</scope>
    <source>
        <strain evidence="2 3">SJTE-3</strain>
        <plasmid evidence="3">Plasmid prbl16</plasmid>
    </source>
</reference>